<name>A0ABQ5C9N7_9ASTR</name>
<dbReference type="PANTHER" id="PTHR31241:SF62">
    <property type="entry name" value="DEHYDRATION-RESPONSIVE ELEMENT-BINDING PROTEIN 2D"/>
    <property type="match status" value="1"/>
</dbReference>
<proteinExistence type="inferred from homology"/>
<organism evidence="3 4">
    <name type="scientific">Tanacetum coccineum</name>
    <dbReference type="NCBI Taxonomy" id="301880"/>
    <lineage>
        <taxon>Eukaryota</taxon>
        <taxon>Viridiplantae</taxon>
        <taxon>Streptophyta</taxon>
        <taxon>Embryophyta</taxon>
        <taxon>Tracheophyta</taxon>
        <taxon>Spermatophyta</taxon>
        <taxon>Magnoliopsida</taxon>
        <taxon>eudicotyledons</taxon>
        <taxon>Gunneridae</taxon>
        <taxon>Pentapetalae</taxon>
        <taxon>asterids</taxon>
        <taxon>campanulids</taxon>
        <taxon>Asterales</taxon>
        <taxon>Asteraceae</taxon>
        <taxon>Asteroideae</taxon>
        <taxon>Anthemideae</taxon>
        <taxon>Anthemidinae</taxon>
        <taxon>Tanacetum</taxon>
    </lineage>
</organism>
<dbReference type="Proteomes" id="UP001151760">
    <property type="component" value="Unassembled WGS sequence"/>
</dbReference>
<accession>A0ABQ5C9N7</accession>
<comment type="similarity">
    <text evidence="2">Belongs to the AP2/ERF transcription factor family. ERF subfamily.</text>
</comment>
<protein>
    <recommendedName>
        <fullName evidence="5">AP2/ERF domain-containing protein</fullName>
    </recommendedName>
</protein>
<dbReference type="PANTHER" id="PTHR31241">
    <property type="entry name" value="DEHYDRATION-RESPONSIVE ELEMENT-BINDING PROTEIN 2C"/>
    <property type="match status" value="1"/>
</dbReference>
<evidence type="ECO:0000256" key="2">
    <source>
        <dbReference type="ARBA" id="ARBA00024343"/>
    </source>
</evidence>
<gene>
    <name evidence="3" type="ORF">Tco_0893722</name>
</gene>
<dbReference type="EMBL" id="BQNB010014083">
    <property type="protein sequence ID" value="GJT23785.1"/>
    <property type="molecule type" value="Genomic_DNA"/>
</dbReference>
<evidence type="ECO:0000256" key="1">
    <source>
        <dbReference type="ARBA" id="ARBA00023159"/>
    </source>
</evidence>
<reference evidence="3" key="1">
    <citation type="journal article" date="2022" name="Int. J. Mol. Sci.">
        <title>Draft Genome of Tanacetum Coccineum: Genomic Comparison of Closely Related Tanacetum-Family Plants.</title>
        <authorList>
            <person name="Yamashiro T."/>
            <person name="Shiraishi A."/>
            <person name="Nakayama K."/>
            <person name="Satake H."/>
        </authorList>
    </citation>
    <scope>NUCLEOTIDE SEQUENCE</scope>
</reference>
<evidence type="ECO:0008006" key="5">
    <source>
        <dbReference type="Google" id="ProtNLM"/>
    </source>
</evidence>
<evidence type="ECO:0000313" key="4">
    <source>
        <dbReference type="Proteomes" id="UP001151760"/>
    </source>
</evidence>
<reference evidence="3" key="2">
    <citation type="submission" date="2022-01" db="EMBL/GenBank/DDBJ databases">
        <authorList>
            <person name="Yamashiro T."/>
            <person name="Shiraishi A."/>
            <person name="Satake H."/>
            <person name="Nakayama K."/>
        </authorList>
    </citation>
    <scope>NUCLEOTIDE SEQUENCE</scope>
</reference>
<keyword evidence="4" id="KW-1185">Reference proteome</keyword>
<sequence length="223" mass="24713">MDNLTKKQKRKRTKGPKILAETLAKWIDINKDVIAKTRKAPAKDSTKGCMKVEAGLAFDEAARAMYGPSARINLPNYCLNASLLCKTSSSCDLTITCSQSESSEVRESQTAQNVCETSASRVDVMGICNDEGFLEDDMFDIDQLLGVMDQKGESINEAGPSGQPMYDAWFEYKPDDFDFDFFDTGSEDCYSQSGFWLLSYGFLCIQVMQISLDNKSELTIGGI</sequence>
<keyword evidence="1" id="KW-0010">Activator</keyword>
<evidence type="ECO:0000313" key="3">
    <source>
        <dbReference type="EMBL" id="GJT23785.1"/>
    </source>
</evidence>
<comment type="caution">
    <text evidence="3">The sequence shown here is derived from an EMBL/GenBank/DDBJ whole genome shotgun (WGS) entry which is preliminary data.</text>
</comment>